<keyword evidence="2" id="KW-1185">Reference proteome</keyword>
<dbReference type="RefSeq" id="WP_184698594.1">
    <property type="nucleotide sequence ID" value="NZ_BAABEG010000001.1"/>
</dbReference>
<name>A0A7X0F5K0_9HYPH</name>
<protein>
    <submittedName>
        <fullName evidence="1">CO dehydrogenase nickel-insertion accessory protein CooC1</fullName>
    </submittedName>
</protein>
<sequence>MNIEAFLAEQLARPMTHRVVTTYADGNTKSHDTFGAAQAENWAVGERRKIGRDLTDRTTGSTVRVVSVEVAALA</sequence>
<dbReference type="AlphaFoldDB" id="A0A7X0F5K0"/>
<organism evidence="1 2">
    <name type="scientific">Aminobacter aganoensis</name>
    <dbReference type="NCBI Taxonomy" id="83264"/>
    <lineage>
        <taxon>Bacteria</taxon>
        <taxon>Pseudomonadati</taxon>
        <taxon>Pseudomonadota</taxon>
        <taxon>Alphaproteobacteria</taxon>
        <taxon>Hyphomicrobiales</taxon>
        <taxon>Phyllobacteriaceae</taxon>
        <taxon>Aminobacter</taxon>
    </lineage>
</organism>
<evidence type="ECO:0000313" key="2">
    <source>
        <dbReference type="Proteomes" id="UP000536262"/>
    </source>
</evidence>
<reference evidence="1 2" key="1">
    <citation type="submission" date="2020-08" db="EMBL/GenBank/DDBJ databases">
        <title>Genomic Encyclopedia of Type Strains, Phase IV (KMG-IV): sequencing the most valuable type-strain genomes for metagenomic binning, comparative biology and taxonomic classification.</title>
        <authorList>
            <person name="Goeker M."/>
        </authorList>
    </citation>
    <scope>NUCLEOTIDE SEQUENCE [LARGE SCALE GENOMIC DNA]</scope>
    <source>
        <strain evidence="1 2">DSM 7051</strain>
    </source>
</reference>
<accession>A0A7X0F5K0</accession>
<dbReference type="Proteomes" id="UP000536262">
    <property type="component" value="Unassembled WGS sequence"/>
</dbReference>
<evidence type="ECO:0000313" key="1">
    <source>
        <dbReference type="EMBL" id="MBB6353507.1"/>
    </source>
</evidence>
<proteinExistence type="predicted"/>
<comment type="caution">
    <text evidence="1">The sequence shown here is derived from an EMBL/GenBank/DDBJ whole genome shotgun (WGS) entry which is preliminary data.</text>
</comment>
<dbReference type="EMBL" id="JACHOU010000002">
    <property type="protein sequence ID" value="MBB6353507.1"/>
    <property type="molecule type" value="Genomic_DNA"/>
</dbReference>
<gene>
    <name evidence="1" type="ORF">GGR00_001275</name>
</gene>